<gene>
    <name evidence="2" type="ORF">FISHEDRAFT_10098</name>
</gene>
<evidence type="ECO:0000313" key="2">
    <source>
        <dbReference type="EMBL" id="KIY49700.1"/>
    </source>
</evidence>
<reference evidence="2 3" key="1">
    <citation type="journal article" date="2015" name="Fungal Genet. Biol.">
        <title>Evolution of novel wood decay mechanisms in Agaricales revealed by the genome sequences of Fistulina hepatica and Cylindrobasidium torrendii.</title>
        <authorList>
            <person name="Floudas D."/>
            <person name="Held B.W."/>
            <person name="Riley R."/>
            <person name="Nagy L.G."/>
            <person name="Koehler G."/>
            <person name="Ransdell A.S."/>
            <person name="Younus H."/>
            <person name="Chow J."/>
            <person name="Chiniquy J."/>
            <person name="Lipzen A."/>
            <person name="Tritt A."/>
            <person name="Sun H."/>
            <person name="Haridas S."/>
            <person name="LaButti K."/>
            <person name="Ohm R.A."/>
            <person name="Kues U."/>
            <person name="Blanchette R.A."/>
            <person name="Grigoriev I.V."/>
            <person name="Minto R.E."/>
            <person name="Hibbett D.S."/>
        </authorList>
    </citation>
    <scope>NUCLEOTIDE SEQUENCE [LARGE SCALE GENOMIC DNA]</scope>
    <source>
        <strain evidence="2 3">ATCC 64428</strain>
    </source>
</reference>
<evidence type="ECO:0000313" key="3">
    <source>
        <dbReference type="Proteomes" id="UP000054144"/>
    </source>
</evidence>
<proteinExistence type="predicted"/>
<accession>A0A0D7AHA1</accession>
<keyword evidence="3" id="KW-1185">Reference proteome</keyword>
<feature type="compositionally biased region" description="Basic residues" evidence="1">
    <location>
        <begin position="17"/>
        <end position="35"/>
    </location>
</feature>
<evidence type="ECO:0000256" key="1">
    <source>
        <dbReference type="SAM" id="MobiDB-lite"/>
    </source>
</evidence>
<feature type="non-terminal residue" evidence="2">
    <location>
        <position position="132"/>
    </location>
</feature>
<dbReference type="OrthoDB" id="166375at2759"/>
<dbReference type="Proteomes" id="UP000054144">
    <property type="component" value="Unassembled WGS sequence"/>
</dbReference>
<feature type="region of interest" description="Disordered" evidence="1">
    <location>
        <begin position="1"/>
        <end position="69"/>
    </location>
</feature>
<feature type="compositionally biased region" description="Acidic residues" evidence="1">
    <location>
        <begin position="43"/>
        <end position="58"/>
    </location>
</feature>
<dbReference type="AlphaFoldDB" id="A0A0D7AHA1"/>
<dbReference type="EMBL" id="KN881721">
    <property type="protein sequence ID" value="KIY49700.1"/>
    <property type="molecule type" value="Genomic_DNA"/>
</dbReference>
<name>A0A0D7AHA1_9AGAR</name>
<sequence length="132" mass="15136">DFDAEIFALASGDPNREKKRKRKSQDKQQSKKRRMQGCVVDSPDAESEEVSDAQEPENDNPYPLEGKYIDEDDRERLVYIPLTYATAIEREEIISQRLEEQQKLADKRMLSQLVRDQQQTDASAASDSVSKA</sequence>
<feature type="non-terminal residue" evidence="2">
    <location>
        <position position="1"/>
    </location>
</feature>
<organism evidence="2 3">
    <name type="scientific">Fistulina hepatica ATCC 64428</name>
    <dbReference type="NCBI Taxonomy" id="1128425"/>
    <lineage>
        <taxon>Eukaryota</taxon>
        <taxon>Fungi</taxon>
        <taxon>Dikarya</taxon>
        <taxon>Basidiomycota</taxon>
        <taxon>Agaricomycotina</taxon>
        <taxon>Agaricomycetes</taxon>
        <taxon>Agaricomycetidae</taxon>
        <taxon>Agaricales</taxon>
        <taxon>Fistulinaceae</taxon>
        <taxon>Fistulina</taxon>
    </lineage>
</organism>
<protein>
    <submittedName>
        <fullName evidence="2">Uncharacterized protein</fullName>
    </submittedName>
</protein>